<keyword evidence="3 6" id="KW-0812">Transmembrane</keyword>
<dbReference type="Pfam" id="PF03788">
    <property type="entry name" value="LrgA"/>
    <property type="match status" value="1"/>
</dbReference>
<evidence type="ECO:0000256" key="1">
    <source>
        <dbReference type="ARBA" id="ARBA00004651"/>
    </source>
</evidence>
<gene>
    <name evidence="7" type="primary">cidA</name>
    <name evidence="7" type="ORF">DNHGIG_08240</name>
</gene>
<keyword evidence="4 6" id="KW-1133">Transmembrane helix</keyword>
<feature type="transmembrane region" description="Helical" evidence="6">
    <location>
        <begin position="63"/>
        <end position="82"/>
    </location>
</feature>
<dbReference type="AlphaFoldDB" id="A0AAV4LBV6"/>
<evidence type="ECO:0000256" key="3">
    <source>
        <dbReference type="ARBA" id="ARBA00022692"/>
    </source>
</evidence>
<evidence type="ECO:0000256" key="5">
    <source>
        <dbReference type="ARBA" id="ARBA00023136"/>
    </source>
</evidence>
<keyword evidence="8" id="KW-1185">Reference proteome</keyword>
<dbReference type="Proteomes" id="UP001057291">
    <property type="component" value="Unassembled WGS sequence"/>
</dbReference>
<sequence length="130" mass="14707">MKTFVKGTVQVVFLIVFSLAGNFLAKILHVDIPGSILGLALLFLLLHFKLIRVEWVELGASWLLAEMLLFFIPPAVGIIQYTDLIARMGLGVVFVIIFSTLIVMICTGWFAELLYHRRKEKRHGRTLGNH</sequence>
<reference evidence="7" key="1">
    <citation type="journal article" date="2023" name="Int. J. Syst. Evol. Microbiol.">
        <title>Collibacillus ludicampi gen. nov., sp. nov., a new soil bacterium of the family Alicyclobacillaceae.</title>
        <authorList>
            <person name="Jojima T."/>
            <person name="Ioku Y."/>
            <person name="Fukuta Y."/>
            <person name="Shirasaka N."/>
            <person name="Matsumura Y."/>
            <person name="Mori M."/>
        </authorList>
    </citation>
    <scope>NUCLEOTIDE SEQUENCE</scope>
    <source>
        <strain evidence="7">TP075</strain>
    </source>
</reference>
<comment type="subcellular location">
    <subcellularLocation>
        <location evidence="1">Cell membrane</location>
        <topology evidence="1">Multi-pass membrane protein</topology>
    </subcellularLocation>
</comment>
<dbReference type="PANTHER" id="PTHR33931:SF2">
    <property type="entry name" value="HOLIN-LIKE PROTEIN CIDA"/>
    <property type="match status" value="1"/>
</dbReference>
<keyword evidence="2" id="KW-1003">Cell membrane</keyword>
<evidence type="ECO:0000313" key="7">
    <source>
        <dbReference type="EMBL" id="GIM45275.1"/>
    </source>
</evidence>
<name>A0AAV4LBV6_9BACL</name>
<dbReference type="NCBIfam" id="NF002460">
    <property type="entry name" value="PRK01658.1"/>
    <property type="match status" value="1"/>
</dbReference>
<organism evidence="7 8">
    <name type="scientific">Collibacillus ludicampi</name>
    <dbReference type="NCBI Taxonomy" id="2771369"/>
    <lineage>
        <taxon>Bacteria</taxon>
        <taxon>Bacillati</taxon>
        <taxon>Bacillota</taxon>
        <taxon>Bacilli</taxon>
        <taxon>Bacillales</taxon>
        <taxon>Alicyclobacillaceae</taxon>
        <taxon>Collibacillus</taxon>
    </lineage>
</organism>
<evidence type="ECO:0000256" key="6">
    <source>
        <dbReference type="SAM" id="Phobius"/>
    </source>
</evidence>
<protein>
    <submittedName>
        <fullName evidence="7">Holin-like protein CidA</fullName>
    </submittedName>
</protein>
<evidence type="ECO:0000256" key="2">
    <source>
        <dbReference type="ARBA" id="ARBA00022475"/>
    </source>
</evidence>
<feature type="transmembrane region" description="Helical" evidence="6">
    <location>
        <begin position="88"/>
        <end position="115"/>
    </location>
</feature>
<accession>A0AAV4LBV6</accession>
<evidence type="ECO:0000256" key="4">
    <source>
        <dbReference type="ARBA" id="ARBA00022989"/>
    </source>
</evidence>
<dbReference type="PANTHER" id="PTHR33931">
    <property type="entry name" value="HOLIN-LIKE PROTEIN CIDA-RELATED"/>
    <property type="match status" value="1"/>
</dbReference>
<evidence type="ECO:0000313" key="8">
    <source>
        <dbReference type="Proteomes" id="UP001057291"/>
    </source>
</evidence>
<dbReference type="GO" id="GO:0005886">
    <property type="term" value="C:plasma membrane"/>
    <property type="evidence" value="ECO:0007669"/>
    <property type="project" value="UniProtKB-SubCell"/>
</dbReference>
<dbReference type="EMBL" id="BOQE01000001">
    <property type="protein sequence ID" value="GIM45275.1"/>
    <property type="molecule type" value="Genomic_DNA"/>
</dbReference>
<proteinExistence type="predicted"/>
<comment type="caution">
    <text evidence="7">The sequence shown here is derived from an EMBL/GenBank/DDBJ whole genome shotgun (WGS) entry which is preliminary data.</text>
</comment>
<keyword evidence="5 6" id="KW-0472">Membrane</keyword>
<dbReference type="RefSeq" id="WP_282198492.1">
    <property type="nucleotide sequence ID" value="NZ_BOQE01000001.1"/>
</dbReference>
<feature type="transmembrane region" description="Helical" evidence="6">
    <location>
        <begin position="35"/>
        <end position="51"/>
    </location>
</feature>
<dbReference type="InterPro" id="IPR005538">
    <property type="entry name" value="LrgA/CidA"/>
</dbReference>